<gene>
    <name evidence="1" type="ORF">SAMN05216366_102141</name>
</gene>
<organism evidence="1 2">
    <name type="scientific">Selenomonas ruminantium</name>
    <dbReference type="NCBI Taxonomy" id="971"/>
    <lineage>
        <taxon>Bacteria</taxon>
        <taxon>Bacillati</taxon>
        <taxon>Bacillota</taxon>
        <taxon>Negativicutes</taxon>
        <taxon>Selenomonadales</taxon>
        <taxon>Selenomonadaceae</taxon>
        <taxon>Selenomonas</taxon>
    </lineage>
</organism>
<dbReference type="Pfam" id="PF10934">
    <property type="entry name" value="Sheath_initiator"/>
    <property type="match status" value="1"/>
</dbReference>
<reference evidence="1 2" key="1">
    <citation type="submission" date="2016-10" db="EMBL/GenBank/DDBJ databases">
        <authorList>
            <person name="de Groot N.N."/>
        </authorList>
    </citation>
    <scope>NUCLEOTIDE SEQUENCE [LARGE SCALE GENOMIC DNA]</scope>
    <source>
        <strain evidence="1 2">S137</strain>
    </source>
</reference>
<dbReference type="EMBL" id="FNJQ01000002">
    <property type="protein sequence ID" value="SDO86745.1"/>
    <property type="molecule type" value="Genomic_DNA"/>
</dbReference>
<evidence type="ECO:0000313" key="2">
    <source>
        <dbReference type="Proteomes" id="UP000182412"/>
    </source>
</evidence>
<accession>A0A1H0N2J2</accession>
<name>A0A1H0N2J2_SELRU</name>
<sequence length="153" mass="17329">MAENLFPTVGVEAAEFDDEDTAANGDATYGSTVQFDFEKHEFILSPTGKQKEVENGDAWGEWCVKALCTERFNYLIYDSNYGEEIDTLLGQSRPHEVIESEIKRMVKECLMCDARTASVSEFAFQWVEDGIIFSCRITNTLGDDMTLTRKVVR</sequence>
<evidence type="ECO:0008006" key="3">
    <source>
        <dbReference type="Google" id="ProtNLM"/>
    </source>
</evidence>
<dbReference type="RefSeq" id="WP_074571141.1">
    <property type="nucleotide sequence ID" value="NZ_FNJQ01000002.1"/>
</dbReference>
<dbReference type="InterPro" id="IPR020288">
    <property type="entry name" value="Sheath_initiator"/>
</dbReference>
<dbReference type="AlphaFoldDB" id="A0A1H0N2J2"/>
<dbReference type="Proteomes" id="UP000182412">
    <property type="component" value="Unassembled WGS sequence"/>
</dbReference>
<protein>
    <recommendedName>
        <fullName evidence="3">DUF2634 domain-containing protein</fullName>
    </recommendedName>
</protein>
<proteinExistence type="predicted"/>
<evidence type="ECO:0000313" key="1">
    <source>
        <dbReference type="EMBL" id="SDO86745.1"/>
    </source>
</evidence>